<evidence type="ECO:0000256" key="1">
    <source>
        <dbReference type="SAM" id="Phobius"/>
    </source>
</evidence>
<dbReference type="RefSeq" id="WP_105337388.1">
    <property type="nucleotide sequence ID" value="NZ_PUHZ01000021.1"/>
</dbReference>
<keyword evidence="1" id="KW-0812">Transmembrane</keyword>
<name>A0A2S8GHQ0_9BACT</name>
<gene>
    <name evidence="2" type="ORF">C5Y93_20825</name>
</gene>
<feature type="transmembrane region" description="Helical" evidence="1">
    <location>
        <begin position="12"/>
        <end position="33"/>
    </location>
</feature>
<comment type="caution">
    <text evidence="2">The sequence shown here is derived from an EMBL/GenBank/DDBJ whole genome shotgun (WGS) entry which is preliminary data.</text>
</comment>
<keyword evidence="1" id="KW-0472">Membrane</keyword>
<organism evidence="2 3">
    <name type="scientific">Blastopirellula marina</name>
    <dbReference type="NCBI Taxonomy" id="124"/>
    <lineage>
        <taxon>Bacteria</taxon>
        <taxon>Pseudomonadati</taxon>
        <taxon>Planctomycetota</taxon>
        <taxon>Planctomycetia</taxon>
        <taxon>Pirellulales</taxon>
        <taxon>Pirellulaceae</taxon>
        <taxon>Blastopirellula</taxon>
    </lineage>
</organism>
<dbReference type="EMBL" id="PUHZ01000021">
    <property type="protein sequence ID" value="PQO43988.1"/>
    <property type="molecule type" value="Genomic_DNA"/>
</dbReference>
<reference evidence="2 3" key="1">
    <citation type="submission" date="2018-02" db="EMBL/GenBank/DDBJ databases">
        <title>Comparative genomes isolates from brazilian mangrove.</title>
        <authorList>
            <person name="Araujo J.E."/>
            <person name="Taketani R.G."/>
            <person name="Silva M.C.P."/>
            <person name="Loureco M.V."/>
            <person name="Andreote F.D."/>
        </authorList>
    </citation>
    <scope>NUCLEOTIDE SEQUENCE [LARGE SCALE GENOMIC DNA]</scope>
    <source>
        <strain evidence="2 3">Nap-Phe MGV</strain>
    </source>
</reference>
<evidence type="ECO:0000313" key="2">
    <source>
        <dbReference type="EMBL" id="PQO43988.1"/>
    </source>
</evidence>
<keyword evidence="1" id="KW-1133">Transmembrane helix</keyword>
<dbReference type="AlphaFoldDB" id="A0A2S8GHQ0"/>
<sequence length="108" mass="12046">MTDKPKFRISTGSLAMFTVAVLLMAYVGVFFALSRAGMRRTIAVGGIGYDFLDDGWSINADSTEQWLEAFYYPLIELDAALISGQRPLVKPSPYYMTTDVQYYPSPTP</sequence>
<accession>A0A2S8GHQ0</accession>
<protein>
    <submittedName>
        <fullName evidence="2">Uncharacterized protein</fullName>
    </submittedName>
</protein>
<proteinExistence type="predicted"/>
<dbReference type="Proteomes" id="UP000237819">
    <property type="component" value="Unassembled WGS sequence"/>
</dbReference>
<evidence type="ECO:0000313" key="3">
    <source>
        <dbReference type="Proteomes" id="UP000237819"/>
    </source>
</evidence>